<dbReference type="EMBL" id="CAJNIZ010040463">
    <property type="protein sequence ID" value="CAE7603580.1"/>
    <property type="molecule type" value="Genomic_DNA"/>
</dbReference>
<keyword evidence="3" id="KW-1185">Reference proteome</keyword>
<feature type="region of interest" description="Disordered" evidence="1">
    <location>
        <begin position="287"/>
        <end position="319"/>
    </location>
</feature>
<evidence type="ECO:0000313" key="2">
    <source>
        <dbReference type="EMBL" id="CAE7603580.1"/>
    </source>
</evidence>
<evidence type="ECO:0000256" key="1">
    <source>
        <dbReference type="SAM" id="MobiDB-lite"/>
    </source>
</evidence>
<proteinExistence type="predicted"/>
<organism evidence="2 3">
    <name type="scientific">Symbiodinium pilosum</name>
    <name type="common">Dinoflagellate</name>
    <dbReference type="NCBI Taxonomy" id="2952"/>
    <lineage>
        <taxon>Eukaryota</taxon>
        <taxon>Sar</taxon>
        <taxon>Alveolata</taxon>
        <taxon>Dinophyceae</taxon>
        <taxon>Suessiales</taxon>
        <taxon>Symbiodiniaceae</taxon>
        <taxon>Symbiodinium</taxon>
    </lineage>
</organism>
<accession>A0A812V7W5</accession>
<protein>
    <submittedName>
        <fullName evidence="2">Uncharacterized protein</fullName>
    </submittedName>
</protein>
<sequence length="319" mass="35750">GMPPADRVYMISWLLSQTPAIQEFLKFRGNLTDHNAHELGRFMHALSIEPTTVPQGGDFYSTMTLLSFKAFDLRKADEATPVAGKHIRTAPCSPQWQRKLEAPLRVVLSCVNSHADHNATSRLVIWWKTLTVMAPQHDQEFHEDITAWARVHYFQENGEFKGRLEITEELKQILMAPANEKSPEVETLWQEHWNKTMWGNQMELDIADSMAISAAKAQAATTGKGFQVGKGRRHWSNVAVHTSDYEPYPFELQFVVVQSIYFCWDEMCDKFGAQSQKIGDYSISTVQGKPPPSVTAGTAAPTTTQAAASQASNMPPPSK</sequence>
<dbReference type="Proteomes" id="UP000649617">
    <property type="component" value="Unassembled WGS sequence"/>
</dbReference>
<reference evidence="2" key="1">
    <citation type="submission" date="2021-02" db="EMBL/GenBank/DDBJ databases">
        <authorList>
            <person name="Dougan E. K."/>
            <person name="Rhodes N."/>
            <person name="Thang M."/>
            <person name="Chan C."/>
        </authorList>
    </citation>
    <scope>NUCLEOTIDE SEQUENCE</scope>
</reference>
<gene>
    <name evidence="2" type="ORF">SPIL2461_LOCUS16000</name>
</gene>
<comment type="caution">
    <text evidence="2">The sequence shown here is derived from an EMBL/GenBank/DDBJ whole genome shotgun (WGS) entry which is preliminary data.</text>
</comment>
<feature type="non-terminal residue" evidence="2">
    <location>
        <position position="1"/>
    </location>
</feature>
<dbReference type="OrthoDB" id="445958at2759"/>
<feature type="non-terminal residue" evidence="2">
    <location>
        <position position="319"/>
    </location>
</feature>
<feature type="compositionally biased region" description="Low complexity" evidence="1">
    <location>
        <begin position="294"/>
        <end position="312"/>
    </location>
</feature>
<evidence type="ECO:0000313" key="3">
    <source>
        <dbReference type="Proteomes" id="UP000649617"/>
    </source>
</evidence>
<name>A0A812V7W5_SYMPI</name>
<dbReference type="AlphaFoldDB" id="A0A812V7W5"/>